<keyword evidence="3" id="KW-1185">Reference proteome</keyword>
<proteinExistence type="predicted"/>
<feature type="region of interest" description="Disordered" evidence="1">
    <location>
        <begin position="1"/>
        <end position="28"/>
    </location>
</feature>
<organism evidence="2 3">
    <name type="scientific">Endocarpon pusillum</name>
    <dbReference type="NCBI Taxonomy" id="364733"/>
    <lineage>
        <taxon>Eukaryota</taxon>
        <taxon>Fungi</taxon>
        <taxon>Dikarya</taxon>
        <taxon>Ascomycota</taxon>
        <taxon>Pezizomycotina</taxon>
        <taxon>Eurotiomycetes</taxon>
        <taxon>Chaetothyriomycetidae</taxon>
        <taxon>Verrucariales</taxon>
        <taxon>Verrucariaceae</taxon>
        <taxon>Endocarpon</taxon>
    </lineage>
</organism>
<dbReference type="EMBL" id="JAACFV010000062">
    <property type="protein sequence ID" value="KAF7507880.1"/>
    <property type="molecule type" value="Genomic_DNA"/>
</dbReference>
<sequence length="62" mass="6594">MTENKLALTTQDIIATSGPLPSSHTSLRTPIPQRQADEVFPDGVKALVEPQDASVISVSFMG</sequence>
<evidence type="ECO:0000313" key="2">
    <source>
        <dbReference type="EMBL" id="KAF7507880.1"/>
    </source>
</evidence>
<comment type="caution">
    <text evidence="2">The sequence shown here is derived from an EMBL/GenBank/DDBJ whole genome shotgun (WGS) entry which is preliminary data.</text>
</comment>
<evidence type="ECO:0000256" key="1">
    <source>
        <dbReference type="SAM" id="MobiDB-lite"/>
    </source>
</evidence>
<accession>A0A8H7E433</accession>
<name>A0A8H7E433_9EURO</name>
<dbReference type="AlphaFoldDB" id="A0A8H7E433"/>
<gene>
    <name evidence="2" type="ORF">GJ744_010044</name>
</gene>
<evidence type="ECO:0000313" key="3">
    <source>
        <dbReference type="Proteomes" id="UP000606974"/>
    </source>
</evidence>
<reference evidence="2" key="1">
    <citation type="submission" date="2020-02" db="EMBL/GenBank/DDBJ databases">
        <authorList>
            <person name="Palmer J.M."/>
        </authorList>
    </citation>
    <scope>NUCLEOTIDE SEQUENCE</scope>
    <source>
        <strain evidence="2">EPUS1.4</strain>
        <tissue evidence="2">Thallus</tissue>
    </source>
</reference>
<protein>
    <submittedName>
        <fullName evidence="2">Uncharacterized protein</fullName>
    </submittedName>
</protein>
<dbReference type="Proteomes" id="UP000606974">
    <property type="component" value="Unassembled WGS sequence"/>
</dbReference>